<evidence type="ECO:0000256" key="1">
    <source>
        <dbReference type="ARBA" id="ARBA00005278"/>
    </source>
</evidence>
<reference evidence="5 6" key="1">
    <citation type="submission" date="2018-06" db="EMBL/GenBank/DDBJ databases">
        <title>Paenibacillus montanisoli sp. nov., isolated from mountain area soil.</title>
        <authorList>
            <person name="Wu M."/>
        </authorList>
    </citation>
    <scope>NUCLEOTIDE SEQUENCE [LARGE SCALE GENOMIC DNA]</scope>
    <source>
        <strain evidence="5 6">RA17</strain>
    </source>
</reference>
<comment type="similarity">
    <text evidence="1">Belongs to the GerABKA family.</text>
</comment>
<sequence>MEFGGSLSHVESRIFKYLIKKRKIKQTENLKEQSYRDHSEPQELYQSLEQNSDRLRAIYANCSDVIFHAFTIGENKKALLMYIEGLSDSKGIEDFVLTPILRERIGESSEDLQSVKHKLLVPQLKDFNTFLKCIEYLSNGYSILLLDNETQGVAIGLTRWEKRTIEEPSAESGIRGPREGFTETIRTNTSQLRRIIKSPHLKMESMIIGEYTQTNVVIAYIEGIADMALVEKVKNRLQSIEIDGILESGYIEEMIHDFPFSPFPQLLSTERPDVTCGNLLEGRFAILTEGTPFVLIAPITFAALMQSQEDYYQGFMISSFIRWLRYTFSGISLFLPSLYVAILTFHQEMLPGSLLLSMASAREVVPFPALVEALMMEISFEALREAGVRLPKQIGSAVSIVGALVIGQAAVQAGLISTPMVIVVALGGISSLMIPRYPVGISVRMLRFPMMILAGMFGLLGIMMGFIGIVLHLCHIHSFGVPYVSSLATTEGRQLRDVLFKAPLWMMDTRPTLTGGNNHIRQAPNQKPEAGREDEG</sequence>
<accession>A0A328U2W1</accession>
<dbReference type="OrthoDB" id="1726708at2"/>
<dbReference type="InterPro" id="IPR004995">
    <property type="entry name" value="Spore_Ger"/>
</dbReference>
<feature type="transmembrane region" description="Helical" evidence="4">
    <location>
        <begin position="451"/>
        <end position="473"/>
    </location>
</feature>
<feature type="region of interest" description="Disordered" evidence="3">
    <location>
        <begin position="513"/>
        <end position="536"/>
    </location>
</feature>
<proteinExistence type="inferred from homology"/>
<protein>
    <submittedName>
        <fullName evidence="5">Spore germination protein</fullName>
    </submittedName>
</protein>
<keyword evidence="2 4" id="KW-0472">Membrane</keyword>
<dbReference type="GO" id="GO:0016020">
    <property type="term" value="C:membrane"/>
    <property type="evidence" value="ECO:0007669"/>
    <property type="project" value="InterPro"/>
</dbReference>
<name>A0A328U2W1_9BACL</name>
<evidence type="ECO:0000313" key="6">
    <source>
        <dbReference type="Proteomes" id="UP000249260"/>
    </source>
</evidence>
<dbReference type="Proteomes" id="UP000249260">
    <property type="component" value="Unassembled WGS sequence"/>
</dbReference>
<organism evidence="5 6">
    <name type="scientific">Paenibacillus montanisoli</name>
    <dbReference type="NCBI Taxonomy" id="2081970"/>
    <lineage>
        <taxon>Bacteria</taxon>
        <taxon>Bacillati</taxon>
        <taxon>Bacillota</taxon>
        <taxon>Bacilli</taxon>
        <taxon>Bacillales</taxon>
        <taxon>Paenibacillaceae</taxon>
        <taxon>Paenibacillus</taxon>
    </lineage>
</organism>
<dbReference type="RefSeq" id="WP_112880028.1">
    <property type="nucleotide sequence ID" value="NZ_QLUW01000001.1"/>
</dbReference>
<evidence type="ECO:0000256" key="3">
    <source>
        <dbReference type="SAM" id="MobiDB-lite"/>
    </source>
</evidence>
<evidence type="ECO:0000256" key="4">
    <source>
        <dbReference type="SAM" id="Phobius"/>
    </source>
</evidence>
<dbReference type="EMBL" id="QLUW01000001">
    <property type="protein sequence ID" value="RAP77030.1"/>
    <property type="molecule type" value="Genomic_DNA"/>
</dbReference>
<dbReference type="InterPro" id="IPR050768">
    <property type="entry name" value="UPF0353/GerABKA_families"/>
</dbReference>
<dbReference type="GO" id="GO:0009847">
    <property type="term" value="P:spore germination"/>
    <property type="evidence" value="ECO:0007669"/>
    <property type="project" value="InterPro"/>
</dbReference>
<dbReference type="PIRSF" id="PIRSF005690">
    <property type="entry name" value="GerBA"/>
    <property type="match status" value="1"/>
</dbReference>
<dbReference type="Pfam" id="PF03323">
    <property type="entry name" value="GerA"/>
    <property type="match status" value="1"/>
</dbReference>
<dbReference type="PANTHER" id="PTHR22550:SF5">
    <property type="entry name" value="LEUCINE ZIPPER PROTEIN 4"/>
    <property type="match status" value="1"/>
</dbReference>
<dbReference type="PANTHER" id="PTHR22550">
    <property type="entry name" value="SPORE GERMINATION PROTEIN"/>
    <property type="match status" value="1"/>
</dbReference>
<dbReference type="AlphaFoldDB" id="A0A328U2W1"/>
<comment type="caution">
    <text evidence="5">The sequence shown here is derived from an EMBL/GenBank/DDBJ whole genome shotgun (WGS) entry which is preliminary data.</text>
</comment>
<keyword evidence="4" id="KW-0812">Transmembrane</keyword>
<feature type="compositionally biased region" description="Polar residues" evidence="3">
    <location>
        <begin position="513"/>
        <end position="525"/>
    </location>
</feature>
<feature type="transmembrane region" description="Helical" evidence="4">
    <location>
        <begin position="421"/>
        <end position="439"/>
    </location>
</feature>
<evidence type="ECO:0000313" key="5">
    <source>
        <dbReference type="EMBL" id="RAP77030.1"/>
    </source>
</evidence>
<evidence type="ECO:0000256" key="2">
    <source>
        <dbReference type="ARBA" id="ARBA00023136"/>
    </source>
</evidence>
<feature type="transmembrane region" description="Helical" evidence="4">
    <location>
        <begin position="395"/>
        <end position="415"/>
    </location>
</feature>
<keyword evidence="4" id="KW-1133">Transmembrane helix</keyword>
<feature type="transmembrane region" description="Helical" evidence="4">
    <location>
        <begin position="326"/>
        <end position="345"/>
    </location>
</feature>
<gene>
    <name evidence="5" type="ORF">DL346_00545</name>
</gene>
<keyword evidence="6" id="KW-1185">Reference proteome</keyword>